<dbReference type="InterPro" id="IPR038720">
    <property type="entry name" value="YprB_RNase_H-like_dom"/>
</dbReference>
<feature type="domain" description="DNA2/NAM7 helicase-like C-terminal" evidence="5">
    <location>
        <begin position="996"/>
        <end position="1176"/>
    </location>
</feature>
<evidence type="ECO:0000256" key="2">
    <source>
        <dbReference type="ARBA" id="ARBA00022801"/>
    </source>
</evidence>
<dbReference type="Pfam" id="PF13087">
    <property type="entry name" value="AAA_12"/>
    <property type="match status" value="1"/>
</dbReference>
<keyword evidence="8" id="KW-1185">Reference proteome</keyword>
<dbReference type="Pfam" id="PF13604">
    <property type="entry name" value="AAA_30"/>
    <property type="match status" value="1"/>
</dbReference>
<dbReference type="NCBIfam" id="TIGR03491">
    <property type="entry name" value="TM0106 family RecB-like putative nuclease"/>
    <property type="match status" value="1"/>
</dbReference>
<dbReference type="GO" id="GO:0005524">
    <property type="term" value="F:ATP binding"/>
    <property type="evidence" value="ECO:0007669"/>
    <property type="project" value="UniProtKB-KW"/>
</dbReference>
<evidence type="ECO:0000256" key="3">
    <source>
        <dbReference type="ARBA" id="ARBA00022806"/>
    </source>
</evidence>
<dbReference type="SUPFAM" id="SSF52540">
    <property type="entry name" value="P-loop containing nucleoside triphosphate hydrolases"/>
    <property type="match status" value="1"/>
</dbReference>
<dbReference type="EMBL" id="QGDQ01000037">
    <property type="protein sequence ID" value="PWJ47471.1"/>
    <property type="molecule type" value="Genomic_DNA"/>
</dbReference>
<evidence type="ECO:0000313" key="8">
    <source>
        <dbReference type="Proteomes" id="UP000245469"/>
    </source>
</evidence>
<dbReference type="Pfam" id="PF13482">
    <property type="entry name" value="RNase_H_2"/>
    <property type="match status" value="1"/>
</dbReference>
<dbReference type="InterPro" id="IPR041679">
    <property type="entry name" value="DNA2/NAM7-like_C"/>
</dbReference>
<evidence type="ECO:0008006" key="9">
    <source>
        <dbReference type="Google" id="ProtNLM"/>
    </source>
</evidence>
<accession>A0A315ZPI7</accession>
<evidence type="ECO:0000256" key="1">
    <source>
        <dbReference type="ARBA" id="ARBA00022741"/>
    </source>
</evidence>
<name>A0A315ZPI7_9ACTN</name>
<dbReference type="PANTHER" id="PTHR43788:SF8">
    <property type="entry name" value="DNA-BINDING PROTEIN SMUBP-2"/>
    <property type="match status" value="1"/>
</dbReference>
<reference evidence="7 8" key="1">
    <citation type="submission" date="2018-03" db="EMBL/GenBank/DDBJ databases">
        <title>Genomic Encyclopedia of Archaeal and Bacterial Type Strains, Phase II (KMG-II): from individual species to whole genera.</title>
        <authorList>
            <person name="Goeker M."/>
        </authorList>
    </citation>
    <scope>NUCLEOTIDE SEQUENCE [LARGE SCALE GENOMIC DNA]</scope>
    <source>
        <strain evidence="7 8">DSM 44889</strain>
    </source>
</reference>
<proteinExistence type="predicted"/>
<dbReference type="GO" id="GO:0043139">
    <property type="term" value="F:5'-3' DNA helicase activity"/>
    <property type="evidence" value="ECO:0007669"/>
    <property type="project" value="TreeGrafter"/>
</dbReference>
<comment type="caution">
    <text evidence="7">The sequence shown here is derived from an EMBL/GenBank/DDBJ whole genome shotgun (WGS) entry which is preliminary data.</text>
</comment>
<dbReference type="GO" id="GO:0016787">
    <property type="term" value="F:hydrolase activity"/>
    <property type="evidence" value="ECO:0007669"/>
    <property type="project" value="UniProtKB-KW"/>
</dbReference>
<evidence type="ECO:0000259" key="5">
    <source>
        <dbReference type="Pfam" id="PF13087"/>
    </source>
</evidence>
<sequence length="1219" mass="129601">MAAFECDHRLTLEHAAHTGLVQRPAVPLDGDLELVAQHGLLHEREALAALKALVAPRGGRVVEVTAPGQGDDAQLTAAGLTRAALEAQVDVVHQAALMVPSADGDDDERGGGFLGYADFLVSVDLSTGEPVIDEATGRRRYEPVDAKLARTARPTALLQTAAYADALVALGHPAPQRVHLWLGGGSGSPGGRVVSERAADLLPLVAEYRERVLAQLGTSSRATTDDAALHAPAVPEPLWADARPACGTCTWAPVCESGREEARDLSLVAGIRRDQVHRLRERGASTVEALAVARDDQRPPGMGRPTFERLRAQAALQARGDAQPPGSPPLHVVHDDAPLRLLPEPDAGDLYYDIEGDPFTDGGEGLEYLHGLTGADGTFTAHWAHDRAQEKVAFEAVVDAMTAAAARHPGMHVYHYAAYERTALLALAVRHQTREAQVDQLLRDGRLVDLYAVVRASVRVSAPSYSIKKLEPLYMGADLRSGDVTTAGDSIVQYERYTALTARGLTTDAAVVLDAIRDYNAYDCESTRRLHGWLLSLVGRTTTAAAEAAAAAARAAALEGADPLALASTVGVDDVASEDPSAGGPDAVVTALVARLLDGVPDRADQRTELQHARALLAASLGYYPREHKPFWWEHFDRLRTPLDELAHDDGVVVLDRVEAGDWEKPPRARTLKRTVRATTTSGAGDVARLGRSPFAVYEAPAPEGMQLSADSARGTHPRCSAVEWESGTVTFVESTAQAGSQGGAGGWPELPVALLPSAPPATKGKEAVVLDLARAALADLEAGREPDEAWWRLLLRRAPGLHHAPAVEGAEGTDTVGAVTSSLLDAGRDVVAVQGPPGTGKTFVGSRVIAALARRGWRIGVVAQSHQVVENLLERVVAVRDDAARGPHFAVAKPKQDGDEREATPWERPPKVDAWLAAQEGGCVLGGTSWTFAQERIRSQHLDLLVVDEAGQFALVDALVAGSAAERMLLLGDPQQLPQVCQGTHPEPVDVSALRHLLGEASLVPPEAGYLLDTTWRMHERVCEPVSQLQYEGVLAAHPRTAERHLEGVQPGVHLQPVDHRDNTTSSPEEAARVVELVSDVLGRTWTDEDGAARPVDEDDVLVVAPFNRQVSLLRAALADAGLDGVQVGTVDKFQGREAPVVVVSMATSSGDDLPRGVEFLLSRNRLNVALSRAMWAAHLVHSPALRSITPTTAEGLVALGAFVGVLRSAQTGASARG</sequence>
<dbReference type="InterPro" id="IPR019993">
    <property type="entry name" value="RecB_nuclease_TM0106_put"/>
</dbReference>
<keyword evidence="2" id="KW-0378">Hydrolase</keyword>
<evidence type="ECO:0000259" key="6">
    <source>
        <dbReference type="Pfam" id="PF13482"/>
    </source>
</evidence>
<keyword evidence="1" id="KW-0547">Nucleotide-binding</keyword>
<dbReference type="InterPro" id="IPR050534">
    <property type="entry name" value="Coronavir_polyprotein_1ab"/>
</dbReference>
<dbReference type="InterPro" id="IPR027417">
    <property type="entry name" value="P-loop_NTPase"/>
</dbReference>
<keyword evidence="3" id="KW-0347">Helicase</keyword>
<dbReference type="Proteomes" id="UP000245469">
    <property type="component" value="Unassembled WGS sequence"/>
</dbReference>
<evidence type="ECO:0000256" key="4">
    <source>
        <dbReference type="ARBA" id="ARBA00022840"/>
    </source>
</evidence>
<dbReference type="Gene3D" id="3.40.50.300">
    <property type="entry name" value="P-loop containing nucleotide triphosphate hydrolases"/>
    <property type="match status" value="2"/>
</dbReference>
<dbReference type="CDD" id="cd18808">
    <property type="entry name" value="SF1_C_Upf1"/>
    <property type="match status" value="1"/>
</dbReference>
<gene>
    <name evidence="7" type="ORF">BXY45_13714</name>
</gene>
<organism evidence="7 8">
    <name type="scientific">Quadrisphaera granulorum</name>
    <dbReference type="NCBI Taxonomy" id="317664"/>
    <lineage>
        <taxon>Bacteria</taxon>
        <taxon>Bacillati</taxon>
        <taxon>Actinomycetota</taxon>
        <taxon>Actinomycetes</taxon>
        <taxon>Kineosporiales</taxon>
        <taxon>Kineosporiaceae</taxon>
        <taxon>Quadrisphaera</taxon>
    </lineage>
</organism>
<dbReference type="InterPro" id="IPR047187">
    <property type="entry name" value="SF1_C_Upf1"/>
</dbReference>
<feature type="domain" description="YprB ribonuclease H-like" evidence="6">
    <location>
        <begin position="350"/>
        <end position="534"/>
    </location>
</feature>
<keyword evidence="4" id="KW-0067">ATP-binding</keyword>
<evidence type="ECO:0000313" key="7">
    <source>
        <dbReference type="EMBL" id="PWJ47471.1"/>
    </source>
</evidence>
<protein>
    <recommendedName>
        <fullName evidence="9">AAA+ ATPase domain-containing protein</fullName>
    </recommendedName>
</protein>
<dbReference type="CDD" id="cd17934">
    <property type="entry name" value="DEXXQc_Upf1-like"/>
    <property type="match status" value="1"/>
</dbReference>
<dbReference type="PANTHER" id="PTHR43788">
    <property type="entry name" value="DNA2/NAM7 HELICASE FAMILY MEMBER"/>
    <property type="match status" value="1"/>
</dbReference>
<dbReference type="AlphaFoldDB" id="A0A315ZPI7"/>